<proteinExistence type="predicted"/>
<protein>
    <submittedName>
        <fullName evidence="2">N-acetyltransferase</fullName>
    </submittedName>
</protein>
<dbReference type="PANTHER" id="PTHR43792">
    <property type="entry name" value="GNAT FAMILY, PUTATIVE (AFU_ORTHOLOGUE AFUA_3G00765)-RELATED-RELATED"/>
    <property type="match status" value="1"/>
</dbReference>
<feature type="domain" description="N-acetyltransferase" evidence="1">
    <location>
        <begin position="13"/>
        <end position="171"/>
    </location>
</feature>
<organism evidence="2 3">
    <name type="scientific">Noviherbaspirillum cavernae</name>
    <dbReference type="NCBI Taxonomy" id="2320862"/>
    <lineage>
        <taxon>Bacteria</taxon>
        <taxon>Pseudomonadati</taxon>
        <taxon>Pseudomonadota</taxon>
        <taxon>Betaproteobacteria</taxon>
        <taxon>Burkholderiales</taxon>
        <taxon>Oxalobacteraceae</taxon>
        <taxon>Noviherbaspirillum</taxon>
    </lineage>
</organism>
<dbReference type="Gene3D" id="3.40.630.30">
    <property type="match status" value="1"/>
</dbReference>
<dbReference type="PROSITE" id="PS51186">
    <property type="entry name" value="GNAT"/>
    <property type="match status" value="1"/>
</dbReference>
<reference evidence="2 3" key="1">
    <citation type="submission" date="2018-09" db="EMBL/GenBank/DDBJ databases">
        <authorList>
            <person name="Zhu H."/>
        </authorList>
    </citation>
    <scope>NUCLEOTIDE SEQUENCE [LARGE SCALE GENOMIC DNA]</scope>
    <source>
        <strain evidence="2 3">K2R10-39</strain>
    </source>
</reference>
<dbReference type="InterPro" id="IPR016181">
    <property type="entry name" value="Acyl_CoA_acyltransferase"/>
</dbReference>
<evidence type="ECO:0000259" key="1">
    <source>
        <dbReference type="PROSITE" id="PS51186"/>
    </source>
</evidence>
<dbReference type="InterPro" id="IPR051531">
    <property type="entry name" value="N-acetyltransferase"/>
</dbReference>
<dbReference type="GO" id="GO:0016747">
    <property type="term" value="F:acyltransferase activity, transferring groups other than amino-acyl groups"/>
    <property type="evidence" value="ECO:0007669"/>
    <property type="project" value="InterPro"/>
</dbReference>
<name>A0A418X719_9BURK</name>
<comment type="caution">
    <text evidence="2">The sequence shown here is derived from an EMBL/GenBank/DDBJ whole genome shotgun (WGS) entry which is preliminary data.</text>
</comment>
<gene>
    <name evidence="2" type="ORF">D3870_18050</name>
</gene>
<dbReference type="InterPro" id="IPR000182">
    <property type="entry name" value="GNAT_dom"/>
</dbReference>
<dbReference type="RefSeq" id="WP_119742329.1">
    <property type="nucleotide sequence ID" value="NZ_QYUN01000002.1"/>
</dbReference>
<accession>A0A418X719</accession>
<keyword evidence="2" id="KW-0808">Transferase</keyword>
<dbReference type="OrthoDB" id="9801656at2"/>
<dbReference type="SUPFAM" id="SSF55729">
    <property type="entry name" value="Acyl-CoA N-acyltransferases (Nat)"/>
    <property type="match status" value="1"/>
</dbReference>
<dbReference type="Proteomes" id="UP000285190">
    <property type="component" value="Unassembled WGS sequence"/>
</dbReference>
<dbReference type="AlphaFoldDB" id="A0A418X719"/>
<evidence type="ECO:0000313" key="3">
    <source>
        <dbReference type="Proteomes" id="UP000285190"/>
    </source>
</evidence>
<dbReference type="Pfam" id="PF13302">
    <property type="entry name" value="Acetyltransf_3"/>
    <property type="match status" value="1"/>
</dbReference>
<dbReference type="PANTHER" id="PTHR43792:SF1">
    <property type="entry name" value="N-ACETYLTRANSFERASE DOMAIN-CONTAINING PROTEIN"/>
    <property type="match status" value="1"/>
</dbReference>
<sequence>MTNRLIEFNTERLRLRPWRMSDRAPFAALNADSRVMEYFPGTLDGNTSDALAERIGTQLAQRGWGLWAVEIPQACPFIGFVGLSVPADDIPLAPCVEIGWRLAHAHWGKGYASEAARGALRVGFEMLGLAEIVSFTALRNTRSRAVMERIGMQCRDEYFEHPRLPEGHPLRLHVVYRISRATWSCD</sequence>
<evidence type="ECO:0000313" key="2">
    <source>
        <dbReference type="EMBL" id="RJG08176.1"/>
    </source>
</evidence>
<dbReference type="EMBL" id="QYUN01000002">
    <property type="protein sequence ID" value="RJG08176.1"/>
    <property type="molecule type" value="Genomic_DNA"/>
</dbReference>
<keyword evidence="3" id="KW-1185">Reference proteome</keyword>